<protein>
    <submittedName>
        <fullName evidence="1">Uncharacterized protein</fullName>
    </submittedName>
</protein>
<gene>
    <name evidence="1" type="ORF">B4135_4169</name>
</gene>
<evidence type="ECO:0000313" key="2">
    <source>
        <dbReference type="Proteomes" id="UP000075683"/>
    </source>
</evidence>
<dbReference type="Proteomes" id="UP000075683">
    <property type="component" value="Unassembled WGS sequence"/>
</dbReference>
<sequence length="56" mass="6377">MRALSHKGGWLLPFSRKAHGFFLEFVKKFRTHNRPMVRHRAGTFCCMGSGPGMANI</sequence>
<evidence type="ECO:0000313" key="1">
    <source>
        <dbReference type="EMBL" id="KYD08013.1"/>
    </source>
</evidence>
<dbReference type="EMBL" id="LQYT01000143">
    <property type="protein sequence ID" value="KYD08013.1"/>
    <property type="molecule type" value="Genomic_DNA"/>
</dbReference>
<reference evidence="1 2" key="1">
    <citation type="submission" date="2016-01" db="EMBL/GenBank/DDBJ databases">
        <title>Draft Genome Sequences of Seven Thermophilic Sporeformers Isolated from Foods.</title>
        <authorList>
            <person name="Berendsen E.M."/>
            <person name="Wells-Bennik M.H."/>
            <person name="Krawcyk A.O."/>
            <person name="De Jong A."/>
            <person name="Holsappel S."/>
            <person name="Eijlander R.T."/>
            <person name="Kuipers O.P."/>
        </authorList>
    </citation>
    <scope>NUCLEOTIDE SEQUENCE [LARGE SCALE GENOMIC DNA]</scope>
    <source>
        <strain evidence="1 2">B4135</strain>
    </source>
</reference>
<name>A0A150L6R1_9BACI</name>
<organism evidence="1 2">
    <name type="scientific">Caldibacillus debilis</name>
    <dbReference type="NCBI Taxonomy" id="301148"/>
    <lineage>
        <taxon>Bacteria</taxon>
        <taxon>Bacillati</taxon>
        <taxon>Bacillota</taxon>
        <taxon>Bacilli</taxon>
        <taxon>Bacillales</taxon>
        <taxon>Bacillaceae</taxon>
        <taxon>Caldibacillus</taxon>
    </lineage>
</organism>
<dbReference type="AlphaFoldDB" id="A0A150L6R1"/>
<accession>A0A150L6R1</accession>
<proteinExistence type="predicted"/>
<comment type="caution">
    <text evidence="1">The sequence shown here is derived from an EMBL/GenBank/DDBJ whole genome shotgun (WGS) entry which is preliminary data.</text>
</comment>